<feature type="compositionally biased region" description="Low complexity" evidence="1">
    <location>
        <begin position="98"/>
        <end position="109"/>
    </location>
</feature>
<dbReference type="AlphaFoldDB" id="A0A5J5F737"/>
<protein>
    <recommendedName>
        <fullName evidence="2">BZIP domain-containing protein</fullName>
    </recommendedName>
</protein>
<name>A0A5J5F737_9PEZI</name>
<dbReference type="InterPro" id="IPR021833">
    <property type="entry name" value="DUF3425"/>
</dbReference>
<dbReference type="GO" id="GO:0003700">
    <property type="term" value="F:DNA-binding transcription factor activity"/>
    <property type="evidence" value="ECO:0007669"/>
    <property type="project" value="InterPro"/>
</dbReference>
<dbReference type="OrthoDB" id="5973539at2759"/>
<feature type="domain" description="BZIP" evidence="2">
    <location>
        <begin position="34"/>
        <end position="49"/>
    </location>
</feature>
<dbReference type="PANTHER" id="PTHR38116:SF5">
    <property type="entry name" value="BZIP DOMAIN-CONTAINING PROTEIN"/>
    <property type="match status" value="1"/>
</dbReference>
<proteinExistence type="predicted"/>
<dbReference type="Proteomes" id="UP000326924">
    <property type="component" value="Unassembled WGS sequence"/>
</dbReference>
<sequence>MSIRFGRSGNGYDSSQVMKTADDDWRQITDLAERRKIQNRLAQRNYRRKLRERLEELERQAGETSSVITTAKKTTTKERSNSTGSPATAGRVVKRSRANSARSVRSNPSGLILQVPRPRSAEPRSATTVSDDSPLTPTTVGHFNGRSSTRNYYGGDFGPLFSTVDTQPTHATAGGYQPQWESQYTQVVNHDASLYPLSSPSIPASSPQDIRPIGGYCSTPWGMEYPALPSTYSANPTVNPNPFHVNPPLPRDHFYLTVNYDKLVNATVQVGKILNIEEADMFKEEALSPFHKAEPWNIPENAEDLEPTPRQLEVPHHPWIDIIPFKGLRDSLLDYAEEGDRTGDFLDEERVCTAMHGNIGVWGDSPWDSRSYEASEEFIR</sequence>
<dbReference type="Pfam" id="PF11905">
    <property type="entry name" value="DUF3425"/>
    <property type="match status" value="1"/>
</dbReference>
<accession>A0A5J5F737</accession>
<evidence type="ECO:0000313" key="4">
    <source>
        <dbReference type="Proteomes" id="UP000326924"/>
    </source>
</evidence>
<evidence type="ECO:0000313" key="3">
    <source>
        <dbReference type="EMBL" id="KAA8912498.1"/>
    </source>
</evidence>
<gene>
    <name evidence="3" type="ORF">FN846DRAFT_311581</name>
</gene>
<dbReference type="SUPFAM" id="SSF57959">
    <property type="entry name" value="Leucine zipper domain"/>
    <property type="match status" value="1"/>
</dbReference>
<evidence type="ECO:0000259" key="2">
    <source>
        <dbReference type="PROSITE" id="PS00036"/>
    </source>
</evidence>
<reference evidence="3 4" key="1">
    <citation type="submission" date="2019-09" db="EMBL/GenBank/DDBJ databases">
        <title>Draft genome of the ectomycorrhizal ascomycete Sphaerosporella brunnea.</title>
        <authorList>
            <consortium name="DOE Joint Genome Institute"/>
            <person name="Benucci G.M."/>
            <person name="Marozzi G."/>
            <person name="Antonielli L."/>
            <person name="Sanchez S."/>
            <person name="Marco P."/>
            <person name="Wang X."/>
            <person name="Falini L.B."/>
            <person name="Barry K."/>
            <person name="Haridas S."/>
            <person name="Lipzen A."/>
            <person name="Labutti K."/>
            <person name="Grigoriev I.V."/>
            <person name="Murat C."/>
            <person name="Martin F."/>
            <person name="Albertini E."/>
            <person name="Donnini D."/>
            <person name="Bonito G."/>
        </authorList>
    </citation>
    <scope>NUCLEOTIDE SEQUENCE [LARGE SCALE GENOMIC DNA]</scope>
    <source>
        <strain evidence="3 4">Sb_GMNB300</strain>
    </source>
</reference>
<dbReference type="InterPro" id="IPR046347">
    <property type="entry name" value="bZIP_sf"/>
</dbReference>
<evidence type="ECO:0000256" key="1">
    <source>
        <dbReference type="SAM" id="MobiDB-lite"/>
    </source>
</evidence>
<feature type="compositionally biased region" description="Polar residues" evidence="1">
    <location>
        <begin position="125"/>
        <end position="147"/>
    </location>
</feature>
<feature type="region of interest" description="Disordered" evidence="1">
    <location>
        <begin position="57"/>
        <end position="147"/>
    </location>
</feature>
<comment type="caution">
    <text evidence="3">The sequence shown here is derived from an EMBL/GenBank/DDBJ whole genome shotgun (WGS) entry which is preliminary data.</text>
</comment>
<feature type="compositionally biased region" description="Polar residues" evidence="1">
    <location>
        <begin position="62"/>
        <end position="73"/>
    </location>
</feature>
<dbReference type="CDD" id="cd14688">
    <property type="entry name" value="bZIP_YAP"/>
    <property type="match status" value="1"/>
</dbReference>
<dbReference type="InParanoid" id="A0A5J5F737"/>
<feature type="region of interest" description="Disordered" evidence="1">
    <location>
        <begin position="1"/>
        <end position="24"/>
    </location>
</feature>
<dbReference type="PROSITE" id="PS00036">
    <property type="entry name" value="BZIP_BASIC"/>
    <property type="match status" value="1"/>
</dbReference>
<dbReference type="Gene3D" id="1.20.5.170">
    <property type="match status" value="1"/>
</dbReference>
<dbReference type="InterPro" id="IPR004827">
    <property type="entry name" value="bZIP"/>
</dbReference>
<organism evidence="3 4">
    <name type="scientific">Sphaerosporella brunnea</name>
    <dbReference type="NCBI Taxonomy" id="1250544"/>
    <lineage>
        <taxon>Eukaryota</taxon>
        <taxon>Fungi</taxon>
        <taxon>Dikarya</taxon>
        <taxon>Ascomycota</taxon>
        <taxon>Pezizomycotina</taxon>
        <taxon>Pezizomycetes</taxon>
        <taxon>Pezizales</taxon>
        <taxon>Pyronemataceae</taxon>
        <taxon>Sphaerosporella</taxon>
    </lineage>
</organism>
<dbReference type="PANTHER" id="PTHR38116">
    <property type="entry name" value="CHROMOSOME 7, WHOLE GENOME SHOTGUN SEQUENCE"/>
    <property type="match status" value="1"/>
</dbReference>
<dbReference type="EMBL" id="VXIS01000024">
    <property type="protein sequence ID" value="KAA8912498.1"/>
    <property type="molecule type" value="Genomic_DNA"/>
</dbReference>
<keyword evidence="4" id="KW-1185">Reference proteome</keyword>